<dbReference type="Proteomes" id="UP000287872">
    <property type="component" value="Unassembled WGS sequence"/>
</dbReference>
<dbReference type="Gene3D" id="3.40.630.30">
    <property type="match status" value="1"/>
</dbReference>
<proteinExistence type="predicted"/>
<feature type="domain" description="N-acetyltransferase" evidence="1">
    <location>
        <begin position="20"/>
        <end position="146"/>
    </location>
</feature>
<sequence length="146" mass="16879">MNNLTIAEDLLSQVKLPKDILIRQFVEKDFPSVQRLYEKEGWMTFIERSDEGLEAWKNSTITLVAVEGELVVGLVRALTDGKITTYIAEIIVDINYRAKDIGKALIDVCHNLYPHTRLDLLSTEGADKFYERNKFRKTTGFRKSYY</sequence>
<dbReference type="GO" id="GO:0016747">
    <property type="term" value="F:acyltransferase activity, transferring groups other than amino-acyl groups"/>
    <property type="evidence" value="ECO:0007669"/>
    <property type="project" value="InterPro"/>
</dbReference>
<keyword evidence="3" id="KW-1185">Reference proteome</keyword>
<dbReference type="OrthoDB" id="3216107at2"/>
<evidence type="ECO:0000259" key="1">
    <source>
        <dbReference type="PROSITE" id="PS51186"/>
    </source>
</evidence>
<evidence type="ECO:0000313" key="3">
    <source>
        <dbReference type="Proteomes" id="UP000287872"/>
    </source>
</evidence>
<dbReference type="AlphaFoldDB" id="A0A401UUW7"/>
<gene>
    <name evidence="2" type="ORF">Ctaglu_49070</name>
</gene>
<dbReference type="Pfam" id="PF13508">
    <property type="entry name" value="Acetyltransf_7"/>
    <property type="match status" value="1"/>
</dbReference>
<evidence type="ECO:0000313" key="2">
    <source>
        <dbReference type="EMBL" id="GCD13284.1"/>
    </source>
</evidence>
<dbReference type="EMBL" id="BHYK01000090">
    <property type="protein sequence ID" value="GCD13284.1"/>
    <property type="molecule type" value="Genomic_DNA"/>
</dbReference>
<dbReference type="PROSITE" id="PS51186">
    <property type="entry name" value="GNAT"/>
    <property type="match status" value="1"/>
</dbReference>
<dbReference type="InterPro" id="IPR016181">
    <property type="entry name" value="Acyl_CoA_acyltransferase"/>
</dbReference>
<dbReference type="SUPFAM" id="SSF55729">
    <property type="entry name" value="Acyl-CoA N-acyltransferases (Nat)"/>
    <property type="match status" value="1"/>
</dbReference>
<reference evidence="2 3" key="1">
    <citation type="submission" date="2018-11" db="EMBL/GenBank/DDBJ databases">
        <title>Genome sequencing and assembly of Clostridium tagluense strain A121.</title>
        <authorList>
            <person name="Murakami T."/>
            <person name="Segawa T."/>
            <person name="Shcherbakova V.A."/>
            <person name="Mori H."/>
            <person name="Yoshimura Y."/>
        </authorList>
    </citation>
    <scope>NUCLEOTIDE SEQUENCE [LARGE SCALE GENOMIC DNA]</scope>
    <source>
        <strain evidence="2 3">A121</strain>
    </source>
</reference>
<organism evidence="2 3">
    <name type="scientific">Clostridium tagluense</name>
    <dbReference type="NCBI Taxonomy" id="360422"/>
    <lineage>
        <taxon>Bacteria</taxon>
        <taxon>Bacillati</taxon>
        <taxon>Bacillota</taxon>
        <taxon>Clostridia</taxon>
        <taxon>Eubacteriales</taxon>
        <taxon>Clostridiaceae</taxon>
        <taxon>Clostridium</taxon>
    </lineage>
</organism>
<protein>
    <recommendedName>
        <fullName evidence="1">N-acetyltransferase domain-containing protein</fullName>
    </recommendedName>
</protein>
<dbReference type="InterPro" id="IPR000182">
    <property type="entry name" value="GNAT_dom"/>
</dbReference>
<name>A0A401UUW7_9CLOT</name>
<accession>A0A401UUW7</accession>
<comment type="caution">
    <text evidence="2">The sequence shown here is derived from an EMBL/GenBank/DDBJ whole genome shotgun (WGS) entry which is preliminary data.</text>
</comment>
<dbReference type="RefSeq" id="WP_125006683.1">
    <property type="nucleotide sequence ID" value="NZ_BHYK01000090.1"/>
</dbReference>